<evidence type="ECO:0000313" key="5">
    <source>
        <dbReference type="Proteomes" id="UP001501821"/>
    </source>
</evidence>
<evidence type="ECO:0008006" key="6">
    <source>
        <dbReference type="Google" id="ProtNLM"/>
    </source>
</evidence>
<dbReference type="PANTHER" id="PTHR32305">
    <property type="match status" value="1"/>
</dbReference>
<gene>
    <name evidence="4" type="ORF">GCM10022242_00010</name>
</gene>
<dbReference type="CDD" id="cd00081">
    <property type="entry name" value="Hint"/>
    <property type="match status" value="1"/>
</dbReference>
<dbReference type="SUPFAM" id="SSF51294">
    <property type="entry name" value="Hedgehog/intein (Hint) domain"/>
    <property type="match status" value="1"/>
</dbReference>
<dbReference type="Pfam" id="PF05593">
    <property type="entry name" value="RHS_repeat"/>
    <property type="match status" value="4"/>
</dbReference>
<dbReference type="Pfam" id="PF07591">
    <property type="entry name" value="PT-HINT"/>
    <property type="match status" value="1"/>
</dbReference>
<comment type="caution">
    <text evidence="4">The sequence shown here is derived from an EMBL/GenBank/DDBJ whole genome shotgun (WGS) entry which is preliminary data.</text>
</comment>
<dbReference type="SMART" id="SM00507">
    <property type="entry name" value="HNHc"/>
    <property type="match status" value="1"/>
</dbReference>
<dbReference type="Gene3D" id="1.10.30.50">
    <property type="match status" value="1"/>
</dbReference>
<evidence type="ECO:0000259" key="3">
    <source>
        <dbReference type="SMART" id="SM00507"/>
    </source>
</evidence>
<dbReference type="NCBIfam" id="TIGR01643">
    <property type="entry name" value="YD_repeat_2x"/>
    <property type="match status" value="4"/>
</dbReference>
<evidence type="ECO:0000313" key="4">
    <source>
        <dbReference type="EMBL" id="GAA3801099.1"/>
    </source>
</evidence>
<dbReference type="EMBL" id="BAABAH010000001">
    <property type="protein sequence ID" value="GAA3801099.1"/>
    <property type="molecule type" value="Genomic_DNA"/>
</dbReference>
<feature type="domain" description="Hint" evidence="2">
    <location>
        <begin position="993"/>
        <end position="1088"/>
    </location>
</feature>
<dbReference type="InterPro" id="IPR050708">
    <property type="entry name" value="T6SS_VgrG/RHS"/>
</dbReference>
<keyword evidence="5" id="KW-1185">Reference proteome</keyword>
<name>A0ABP7HRQ2_9ACTN</name>
<dbReference type="InterPro" id="IPR036844">
    <property type="entry name" value="Hint_dom_sf"/>
</dbReference>
<protein>
    <recommendedName>
        <fullName evidence="6">Intein C-terminal splicing domain-containing protein</fullName>
    </recommendedName>
</protein>
<dbReference type="Proteomes" id="UP001501821">
    <property type="component" value="Unassembled WGS sequence"/>
</dbReference>
<dbReference type="CDD" id="cd00085">
    <property type="entry name" value="HNHc"/>
    <property type="match status" value="1"/>
</dbReference>
<feature type="domain" description="HNH nuclease" evidence="3">
    <location>
        <begin position="1159"/>
        <end position="1211"/>
    </location>
</feature>
<dbReference type="InterPro" id="IPR002711">
    <property type="entry name" value="HNH"/>
</dbReference>
<dbReference type="Pfam" id="PF01844">
    <property type="entry name" value="HNH"/>
    <property type="match status" value="1"/>
</dbReference>
<dbReference type="PROSITE" id="PS50817">
    <property type="entry name" value="INTEIN_N_TER"/>
    <property type="match status" value="1"/>
</dbReference>
<dbReference type="InterPro" id="IPR006141">
    <property type="entry name" value="Intein_N"/>
</dbReference>
<proteinExistence type="predicted"/>
<dbReference type="Gene3D" id="2.180.10.10">
    <property type="entry name" value="RHS repeat-associated core"/>
    <property type="match status" value="3"/>
</dbReference>
<dbReference type="Pfam" id="PF25023">
    <property type="entry name" value="TEN_YD-shell"/>
    <property type="match status" value="2"/>
</dbReference>
<accession>A0ABP7HRQ2</accession>
<dbReference type="InterPro" id="IPR031325">
    <property type="entry name" value="RHS_repeat"/>
</dbReference>
<dbReference type="RefSeq" id="WP_344771702.1">
    <property type="nucleotide sequence ID" value="NZ_BAABAH010000001.1"/>
</dbReference>
<dbReference type="InterPro" id="IPR003587">
    <property type="entry name" value="Hint_dom_N"/>
</dbReference>
<evidence type="ECO:0000256" key="1">
    <source>
        <dbReference type="ARBA" id="ARBA00022737"/>
    </source>
</evidence>
<dbReference type="InterPro" id="IPR003615">
    <property type="entry name" value="HNH_nuc"/>
</dbReference>
<evidence type="ECO:0000259" key="2">
    <source>
        <dbReference type="SMART" id="SM00306"/>
    </source>
</evidence>
<dbReference type="InterPro" id="IPR056823">
    <property type="entry name" value="TEN-like_YD-shell"/>
</dbReference>
<dbReference type="InterPro" id="IPR006530">
    <property type="entry name" value="YD"/>
</dbReference>
<dbReference type="InterPro" id="IPR022385">
    <property type="entry name" value="Rhs_assc_core"/>
</dbReference>
<dbReference type="NCBIfam" id="TIGR03696">
    <property type="entry name" value="Rhs_assc_core"/>
    <property type="match status" value="1"/>
</dbReference>
<sequence>MTFDYYASGQLHTITANDGATVTYGYTNGLLTSVTDPNNKTTTYDYYASNQLHDERDPLNKTVVQLAYDPTSMRVTDEWDARNKHTTFAWNSVAEKSTVTAPNGGKWIDDYDDGVLARRVDPLRRVWSYSYDAKLQLRSVRDPRGTTTEMVYSPDGDMIASTGVNGRVETAYNAAHDPVETTDANGVVTDFGYDTAGNLKTLTRTLPVTGKVLTETYGVDARGLLTSYKDGRGKLTLYGYDSFGDLRSTTSPEGRISTYTYFPNGELKTQVDPGGNVTTSQLDSDATSYTTTYTYDADGRPKAVSNPIIGTASTTYYDNGLLHVYTDAKNRDTTYGYDDAGHVTSIQGPDSSLPAATATYDDDGNLKTTTDTAGRTITYGYDVADQPTTAVGPTGSYVYTYDKGGNLATAALSGTNPTKFDYDPRGALKSINYDSVGTADVTYAYDIHGNRKTMVDAAGTVNYGYTPLDQLASVSRAGGPTFTYGYDDAGNLATANGPNGNLGYTYTDDGQLDTVSTTPTGGTKKVLADYDYNHDLSTTTATLGNGATWKRDYDAAGRLTGIMHMRPGGQVILDEDYALDAAGNPSSITHAEGSTATTDTNTYDVLDQLTAVCYGATSCSTATDYVKWTYDAGGNRKTETRPAGTTTYTYNPTTARLDSWAGPSGSASYLYDAYGRPRTQTSTPTGGSSTTTTYVYNEANQLQSATTGTPATSYAYDGDGRRLTSTKSDGTVTSFAWDPLSYQLAAQTTTPAGGGAGTTKSYQYGLGLIGTTTDNPVTTAATYKYVHTDPQGNIRAVTDASGALVGRRSWEPFGLSRGTDTDPGGTGFGWGGQVTNGDGTMHLRARAYDPTTGRFAIPDPAASTSGSSTYTYAGNNPMVNSDPYGLFDLNGFLDTVGSVAPTVATVAGIGAMIFPPAAPILGPIALGAGALTAASSAYNAYEVCTSDKGGCGAAIGQAAFDFGSLLPLGRLAGPLERSMGRTGEELLDDAAHACSFEGDTLVLMADGSTKPISKIRVGDKVLATDPGTGQQRAERVEKVFVHWDTITDLKIGGEVISTTRDHPFWSSTDGEFERADNLSRGETVLGLGLDPTPVVDGFDGTSARWSLAYNLQVHGIHTYHVGAAAILVHNTCELPAPGKGPGAVPPSERDPRRLFSRPEVQDQLEQQGGTCLSCGDPLDLAGAKGHHGVRHADGGSTTLDNLFVLCGPCHTQIHR</sequence>
<reference evidence="5" key="1">
    <citation type="journal article" date="2019" name="Int. J. Syst. Evol. Microbiol.">
        <title>The Global Catalogue of Microorganisms (GCM) 10K type strain sequencing project: providing services to taxonomists for standard genome sequencing and annotation.</title>
        <authorList>
            <consortium name="The Broad Institute Genomics Platform"/>
            <consortium name="The Broad Institute Genome Sequencing Center for Infectious Disease"/>
            <person name="Wu L."/>
            <person name="Ma J."/>
        </authorList>
    </citation>
    <scope>NUCLEOTIDE SEQUENCE [LARGE SCALE GENOMIC DNA]</scope>
    <source>
        <strain evidence="5">JCM 16953</strain>
    </source>
</reference>
<dbReference type="SMART" id="SM00306">
    <property type="entry name" value="HintN"/>
    <property type="match status" value="1"/>
</dbReference>
<keyword evidence="1" id="KW-0677">Repeat</keyword>
<dbReference type="Gene3D" id="2.170.16.10">
    <property type="entry name" value="Hedgehog/Intein (Hint) domain"/>
    <property type="match status" value="1"/>
</dbReference>
<organism evidence="4 5">
    <name type="scientific">Nocardioides panacisoli</name>
    <dbReference type="NCBI Taxonomy" id="627624"/>
    <lineage>
        <taxon>Bacteria</taxon>
        <taxon>Bacillati</taxon>
        <taxon>Actinomycetota</taxon>
        <taxon>Actinomycetes</taxon>
        <taxon>Propionibacteriales</taxon>
        <taxon>Nocardioidaceae</taxon>
        <taxon>Nocardioides</taxon>
    </lineage>
</organism>
<dbReference type="PANTHER" id="PTHR32305:SF15">
    <property type="entry name" value="PROTEIN RHSA-RELATED"/>
    <property type="match status" value="1"/>
</dbReference>